<evidence type="ECO:0000313" key="2">
    <source>
        <dbReference type="EMBL" id="QPG05077.1"/>
    </source>
</evidence>
<dbReference type="InterPro" id="IPR010133">
    <property type="entry name" value="Bacteriocin_signal_seq"/>
</dbReference>
<feature type="region of interest" description="Disordered" evidence="1">
    <location>
        <begin position="1"/>
        <end position="30"/>
    </location>
</feature>
<reference evidence="2 3" key="1">
    <citation type="submission" date="2020-11" db="EMBL/GenBank/DDBJ databases">
        <title>Complete genome sequence for Salinimonas sp. strain G2-b.</title>
        <authorList>
            <person name="Park S.-J."/>
        </authorList>
    </citation>
    <scope>NUCLEOTIDE SEQUENCE [LARGE SCALE GENOMIC DNA]</scope>
    <source>
        <strain evidence="2 3">G2-b</strain>
    </source>
</reference>
<evidence type="ECO:0000256" key="1">
    <source>
        <dbReference type="SAM" id="MobiDB-lite"/>
    </source>
</evidence>
<proteinExistence type="predicted"/>
<dbReference type="Proteomes" id="UP000595095">
    <property type="component" value="Chromosome"/>
</dbReference>
<name>A0A7S9HCN9_9ALTE</name>
<dbReference type="EMBL" id="CP064795">
    <property type="protein sequence ID" value="QPG05077.1"/>
    <property type="molecule type" value="Genomic_DNA"/>
</dbReference>
<sequence length="30" mass="3455">MAGQSCLNKENMMKELDNKDLENVSGGWRR</sequence>
<dbReference type="KEGG" id="smaa:IT774_13180"/>
<gene>
    <name evidence="2" type="ORF">IT774_13180</name>
</gene>
<feature type="compositionally biased region" description="Basic and acidic residues" evidence="1">
    <location>
        <begin position="11"/>
        <end position="22"/>
    </location>
</feature>
<accession>A0A7S9HCN9</accession>
<dbReference type="NCBIfam" id="TIGR01847">
    <property type="entry name" value="bacteriocin_sig"/>
    <property type="match status" value="1"/>
</dbReference>
<organism evidence="2 3">
    <name type="scientific">Salinimonas marina</name>
    <dbReference type="NCBI Taxonomy" id="2785918"/>
    <lineage>
        <taxon>Bacteria</taxon>
        <taxon>Pseudomonadati</taxon>
        <taxon>Pseudomonadota</taxon>
        <taxon>Gammaproteobacteria</taxon>
        <taxon>Alteromonadales</taxon>
        <taxon>Alteromonadaceae</taxon>
        <taxon>Alteromonas/Salinimonas group</taxon>
        <taxon>Salinimonas</taxon>
    </lineage>
</organism>
<keyword evidence="3" id="KW-1185">Reference proteome</keyword>
<evidence type="ECO:0000313" key="3">
    <source>
        <dbReference type="Proteomes" id="UP000595095"/>
    </source>
</evidence>
<protein>
    <submittedName>
        <fullName evidence="2">Bacteriocin</fullName>
    </submittedName>
</protein>
<dbReference type="AlphaFoldDB" id="A0A7S9HCN9"/>